<comment type="caution">
    <text evidence="2">The sequence shown here is derived from an EMBL/GenBank/DDBJ whole genome shotgun (WGS) entry which is preliminary data.</text>
</comment>
<keyword evidence="1" id="KW-0472">Membrane</keyword>
<gene>
    <name evidence="2" type="ORF">GCM10008119_37580</name>
</gene>
<reference evidence="3" key="1">
    <citation type="journal article" date="2019" name="Int. J. Syst. Evol. Microbiol.">
        <title>The Global Catalogue of Microorganisms (GCM) 10K type strain sequencing project: providing services to taxonomists for standard genome sequencing and annotation.</title>
        <authorList>
            <consortium name="The Broad Institute Genomics Platform"/>
            <consortium name="The Broad Institute Genome Sequencing Center for Infectious Disease"/>
            <person name="Wu L."/>
            <person name="Ma J."/>
        </authorList>
    </citation>
    <scope>NUCLEOTIDE SEQUENCE [LARGE SCALE GENOMIC DNA]</scope>
    <source>
        <strain evidence="3">CCM 8939</strain>
    </source>
</reference>
<organism evidence="2 3">
    <name type="scientific">Pedobacter mendelii</name>
    <dbReference type="NCBI Taxonomy" id="1908240"/>
    <lineage>
        <taxon>Bacteria</taxon>
        <taxon>Pseudomonadati</taxon>
        <taxon>Bacteroidota</taxon>
        <taxon>Sphingobacteriia</taxon>
        <taxon>Sphingobacteriales</taxon>
        <taxon>Sphingobacteriaceae</taxon>
        <taxon>Pedobacter</taxon>
    </lineage>
</organism>
<keyword evidence="1" id="KW-1133">Transmembrane helix</keyword>
<accession>A0ABQ2BPT2</accession>
<protein>
    <submittedName>
        <fullName evidence="2">Uncharacterized protein</fullName>
    </submittedName>
</protein>
<sequence length="54" mass="5920">MLFVSKNEGLILTSSDVALSGPLAILSMSFILVNGYKVKWGLKYNLELMVISQS</sequence>
<evidence type="ECO:0000256" key="1">
    <source>
        <dbReference type="SAM" id="Phobius"/>
    </source>
</evidence>
<dbReference type="Proteomes" id="UP000645390">
    <property type="component" value="Unassembled WGS sequence"/>
</dbReference>
<name>A0ABQ2BPT2_9SPHI</name>
<feature type="transmembrane region" description="Helical" evidence="1">
    <location>
        <begin position="17"/>
        <end position="36"/>
    </location>
</feature>
<proteinExistence type="predicted"/>
<dbReference type="EMBL" id="BMDJ01000018">
    <property type="protein sequence ID" value="GGI29430.1"/>
    <property type="molecule type" value="Genomic_DNA"/>
</dbReference>
<keyword evidence="3" id="KW-1185">Reference proteome</keyword>
<evidence type="ECO:0000313" key="3">
    <source>
        <dbReference type="Proteomes" id="UP000645390"/>
    </source>
</evidence>
<evidence type="ECO:0000313" key="2">
    <source>
        <dbReference type="EMBL" id="GGI29430.1"/>
    </source>
</evidence>
<keyword evidence="1" id="KW-0812">Transmembrane</keyword>